<dbReference type="EMBL" id="PYSW02000017">
    <property type="protein sequence ID" value="KAG2385799.1"/>
    <property type="molecule type" value="Genomic_DNA"/>
</dbReference>
<dbReference type="InterPro" id="IPR032675">
    <property type="entry name" value="LRR_dom_sf"/>
</dbReference>
<reference evidence="1 2" key="1">
    <citation type="journal article" date="2018" name="BMC Genomics">
        <title>The genome of Naegleria lovaniensis, the basis for a comparative approach to unravel pathogenicity factors of the human pathogenic amoeba N. fowleri.</title>
        <authorList>
            <person name="Liechti N."/>
            <person name="Schurch N."/>
            <person name="Bruggmann R."/>
            <person name="Wittwer M."/>
        </authorList>
    </citation>
    <scope>NUCLEOTIDE SEQUENCE [LARGE SCALE GENOMIC DNA]</scope>
    <source>
        <strain evidence="1 2">ATCC 30569</strain>
    </source>
</reference>
<proteinExistence type="predicted"/>
<keyword evidence="2" id="KW-1185">Reference proteome</keyword>
<dbReference type="SUPFAM" id="SSF52047">
    <property type="entry name" value="RNI-like"/>
    <property type="match status" value="1"/>
</dbReference>
<dbReference type="AlphaFoldDB" id="A0AA88GTF1"/>
<evidence type="ECO:0000313" key="2">
    <source>
        <dbReference type="Proteomes" id="UP000816034"/>
    </source>
</evidence>
<accession>A0AA88GTF1</accession>
<dbReference type="Gene3D" id="3.80.10.10">
    <property type="entry name" value="Ribonuclease Inhibitor"/>
    <property type="match status" value="1"/>
</dbReference>
<name>A0AA88GTF1_NAELO</name>
<evidence type="ECO:0000313" key="1">
    <source>
        <dbReference type="EMBL" id="KAG2385799.1"/>
    </source>
</evidence>
<dbReference type="Proteomes" id="UP000816034">
    <property type="component" value="Unassembled WGS sequence"/>
</dbReference>
<sequence length="331" mass="37820">MKHLTSLTQLSLDTALKRDTFSEALLSMIYSYQHLEKLSLLLKIEGSNFSVNIPPKELPNLKSLRITFTEDVFTRKEQCISKMLIPLEAFELCTNIEVLKIHNQTSKNVVIDWNSLRPFTKLKKLELTCDKMIGWDVANQVLPRLESLTLYVSQGIDGSLESLPDTIQYLDIDATIELESNKFLRRLPAMTALSTLKFSMEGVSTSLIFPCSLVQLQISHLSLRKGEQTFSNFLFSLHQLETLKILDSVIEDLYGLLKSILILKHSIRKVYIEKSESANIDSVRNSKSQAKLNIGHPVLKEYDQARIFLTLSGFAWKQHSLLNQYSCIEFM</sequence>
<dbReference type="GeneID" id="68095403"/>
<comment type="caution">
    <text evidence="1">The sequence shown here is derived from an EMBL/GenBank/DDBJ whole genome shotgun (WGS) entry which is preliminary data.</text>
</comment>
<dbReference type="RefSeq" id="XP_044549792.1">
    <property type="nucleotide sequence ID" value="XM_044692421.1"/>
</dbReference>
<protein>
    <submittedName>
        <fullName evidence="1">Uncharacterized protein</fullName>
    </submittedName>
</protein>
<organism evidence="1 2">
    <name type="scientific">Naegleria lovaniensis</name>
    <name type="common">Amoeba</name>
    <dbReference type="NCBI Taxonomy" id="51637"/>
    <lineage>
        <taxon>Eukaryota</taxon>
        <taxon>Discoba</taxon>
        <taxon>Heterolobosea</taxon>
        <taxon>Tetramitia</taxon>
        <taxon>Eutetramitia</taxon>
        <taxon>Vahlkampfiidae</taxon>
        <taxon>Naegleria</taxon>
    </lineage>
</organism>
<gene>
    <name evidence="1" type="ORF">C9374_002948</name>
</gene>